<sequence>MWIPLALALGTLTWGKLTSTKGSQTSFCNFILHSFDGKKFKVLDL</sequence>
<protein>
    <submittedName>
        <fullName evidence="2">Uncharacterized protein</fullName>
    </submittedName>
</protein>
<accession>A0A2P2N1T1</accession>
<feature type="chain" id="PRO_5015168177" evidence="1">
    <location>
        <begin position="16"/>
        <end position="45"/>
    </location>
</feature>
<feature type="signal peptide" evidence="1">
    <location>
        <begin position="1"/>
        <end position="15"/>
    </location>
</feature>
<proteinExistence type="predicted"/>
<name>A0A2P2N1T1_RHIMU</name>
<keyword evidence="1" id="KW-0732">Signal</keyword>
<dbReference type="EMBL" id="GGEC01055959">
    <property type="protein sequence ID" value="MBX36443.1"/>
    <property type="molecule type" value="Transcribed_RNA"/>
</dbReference>
<organism evidence="2">
    <name type="scientific">Rhizophora mucronata</name>
    <name type="common">Asiatic mangrove</name>
    <dbReference type="NCBI Taxonomy" id="61149"/>
    <lineage>
        <taxon>Eukaryota</taxon>
        <taxon>Viridiplantae</taxon>
        <taxon>Streptophyta</taxon>
        <taxon>Embryophyta</taxon>
        <taxon>Tracheophyta</taxon>
        <taxon>Spermatophyta</taxon>
        <taxon>Magnoliopsida</taxon>
        <taxon>eudicotyledons</taxon>
        <taxon>Gunneridae</taxon>
        <taxon>Pentapetalae</taxon>
        <taxon>rosids</taxon>
        <taxon>fabids</taxon>
        <taxon>Malpighiales</taxon>
        <taxon>Rhizophoraceae</taxon>
        <taxon>Rhizophora</taxon>
    </lineage>
</organism>
<evidence type="ECO:0000256" key="1">
    <source>
        <dbReference type="SAM" id="SignalP"/>
    </source>
</evidence>
<dbReference type="AlphaFoldDB" id="A0A2P2N1T1"/>
<evidence type="ECO:0000313" key="2">
    <source>
        <dbReference type="EMBL" id="MBX36443.1"/>
    </source>
</evidence>
<reference evidence="2" key="1">
    <citation type="submission" date="2018-02" db="EMBL/GenBank/DDBJ databases">
        <title>Rhizophora mucronata_Transcriptome.</title>
        <authorList>
            <person name="Meera S.P."/>
            <person name="Sreeshan A."/>
            <person name="Augustine A."/>
        </authorList>
    </citation>
    <scope>NUCLEOTIDE SEQUENCE</scope>
    <source>
        <tissue evidence="2">Leaf</tissue>
    </source>
</reference>